<dbReference type="InterPro" id="IPR046335">
    <property type="entry name" value="LacI/GalR-like_sensor"/>
</dbReference>
<name>A0A2P7QGA7_9SPHN</name>
<keyword evidence="3" id="KW-0804">Transcription</keyword>
<evidence type="ECO:0000256" key="3">
    <source>
        <dbReference type="ARBA" id="ARBA00023163"/>
    </source>
</evidence>
<keyword evidence="2" id="KW-0238">DNA-binding</keyword>
<dbReference type="RefSeq" id="WP_106515438.1">
    <property type="nucleotide sequence ID" value="NZ_PXYI01000010.1"/>
</dbReference>
<dbReference type="PRINTS" id="PR00036">
    <property type="entry name" value="HTHLACI"/>
</dbReference>
<evidence type="ECO:0000256" key="4">
    <source>
        <dbReference type="SAM" id="MobiDB-lite"/>
    </source>
</evidence>
<dbReference type="InterPro" id="IPR010982">
    <property type="entry name" value="Lambda_DNA-bd_dom_sf"/>
</dbReference>
<dbReference type="CDD" id="cd01392">
    <property type="entry name" value="HTH_LacI"/>
    <property type="match status" value="1"/>
</dbReference>
<gene>
    <name evidence="6" type="ORF">C7I55_23245</name>
</gene>
<evidence type="ECO:0000313" key="6">
    <source>
        <dbReference type="EMBL" id="PSJ36995.1"/>
    </source>
</evidence>
<reference evidence="6 7" key="1">
    <citation type="submission" date="2018-03" db="EMBL/GenBank/DDBJ databases">
        <title>The draft genome of Sphingosinicella sp. GL-C-18.</title>
        <authorList>
            <person name="Liu L."/>
            <person name="Li L."/>
            <person name="Liang L."/>
            <person name="Zhang X."/>
            <person name="Wang T."/>
        </authorList>
    </citation>
    <scope>NUCLEOTIDE SEQUENCE [LARGE SCALE GENOMIC DNA]</scope>
    <source>
        <strain evidence="6 7">GL-C-18</strain>
    </source>
</reference>
<dbReference type="SUPFAM" id="SSF53822">
    <property type="entry name" value="Periplasmic binding protein-like I"/>
    <property type="match status" value="1"/>
</dbReference>
<feature type="domain" description="HTH lacI-type" evidence="5">
    <location>
        <begin position="13"/>
        <end position="67"/>
    </location>
</feature>
<dbReference type="Pfam" id="PF00356">
    <property type="entry name" value="LacI"/>
    <property type="match status" value="1"/>
</dbReference>
<protein>
    <submittedName>
        <fullName evidence="6">LacI family transcriptional regulator</fullName>
    </submittedName>
</protein>
<evidence type="ECO:0000256" key="2">
    <source>
        <dbReference type="ARBA" id="ARBA00023125"/>
    </source>
</evidence>
<accession>A0A2P7QGA7</accession>
<dbReference type="Proteomes" id="UP000241167">
    <property type="component" value="Unassembled WGS sequence"/>
</dbReference>
<dbReference type="Gene3D" id="1.10.260.40">
    <property type="entry name" value="lambda repressor-like DNA-binding domains"/>
    <property type="match status" value="1"/>
</dbReference>
<dbReference type="Gene3D" id="3.40.50.2300">
    <property type="match status" value="2"/>
</dbReference>
<comment type="caution">
    <text evidence="6">The sequence shown here is derived from an EMBL/GenBank/DDBJ whole genome shotgun (WGS) entry which is preliminary data.</text>
</comment>
<keyword evidence="7" id="KW-1185">Reference proteome</keyword>
<evidence type="ECO:0000259" key="5">
    <source>
        <dbReference type="PROSITE" id="PS50932"/>
    </source>
</evidence>
<dbReference type="Pfam" id="PF13377">
    <property type="entry name" value="Peripla_BP_3"/>
    <property type="match status" value="1"/>
</dbReference>
<dbReference type="SMART" id="SM00354">
    <property type="entry name" value="HTH_LACI"/>
    <property type="match status" value="1"/>
</dbReference>
<dbReference type="OrthoDB" id="7185860at2"/>
<evidence type="ECO:0000256" key="1">
    <source>
        <dbReference type="ARBA" id="ARBA00023015"/>
    </source>
</evidence>
<organism evidence="6 7">
    <name type="scientific">Allosphingosinicella deserti</name>
    <dbReference type="NCBI Taxonomy" id="2116704"/>
    <lineage>
        <taxon>Bacteria</taxon>
        <taxon>Pseudomonadati</taxon>
        <taxon>Pseudomonadota</taxon>
        <taxon>Alphaproteobacteria</taxon>
        <taxon>Sphingomonadales</taxon>
        <taxon>Sphingomonadaceae</taxon>
        <taxon>Allosphingosinicella</taxon>
    </lineage>
</organism>
<sequence length="354" mass="38099">MEQDFARRPKGAATIHDVARQAGVSSMTVSRVINGEKSVRPATRARVDDAIRALNFAPNPAARTLAGGSVVRIGLLCSIPNAAYLSEFLVGALERCSQVNAQLIVKRYMPGEDLDAAADMLIDARLDGAILPPPVCDAELLVARLRAARVALIATGSMRPSNTLASIGIDDFAAAQSMTRHLVRLGHRRIGFITGRPEHASSSLRLDGYRTAMREAGLTVDERLIAGGTFTYHSGLDAAERLLAADPQPTAIFASNDDMAAAAVAVAHRRGLDVPADLSVCGFDDTPLATTIWPELTTIRQPVSTMSEEAVTMLTDLIREQREGGQQEPPHRLLDFELIRRQSDAVPKSRPPSR</sequence>
<evidence type="ECO:0000313" key="7">
    <source>
        <dbReference type="Proteomes" id="UP000241167"/>
    </source>
</evidence>
<proteinExistence type="predicted"/>
<dbReference type="PROSITE" id="PS50932">
    <property type="entry name" value="HTH_LACI_2"/>
    <property type="match status" value="1"/>
</dbReference>
<dbReference type="InterPro" id="IPR028082">
    <property type="entry name" value="Peripla_BP_I"/>
</dbReference>
<dbReference type="CDD" id="cd01545">
    <property type="entry name" value="PBP1_SalR"/>
    <property type="match status" value="1"/>
</dbReference>
<dbReference type="GO" id="GO:0003700">
    <property type="term" value="F:DNA-binding transcription factor activity"/>
    <property type="evidence" value="ECO:0007669"/>
    <property type="project" value="TreeGrafter"/>
</dbReference>
<dbReference type="SUPFAM" id="SSF47413">
    <property type="entry name" value="lambda repressor-like DNA-binding domains"/>
    <property type="match status" value="1"/>
</dbReference>
<dbReference type="AlphaFoldDB" id="A0A2P7QGA7"/>
<feature type="compositionally biased region" description="Basic and acidic residues" evidence="4">
    <location>
        <begin position="322"/>
        <end position="343"/>
    </location>
</feature>
<dbReference type="EMBL" id="PXYI01000010">
    <property type="protein sequence ID" value="PSJ36995.1"/>
    <property type="molecule type" value="Genomic_DNA"/>
</dbReference>
<dbReference type="PANTHER" id="PTHR30146">
    <property type="entry name" value="LACI-RELATED TRANSCRIPTIONAL REPRESSOR"/>
    <property type="match status" value="1"/>
</dbReference>
<feature type="region of interest" description="Disordered" evidence="4">
    <location>
        <begin position="322"/>
        <end position="354"/>
    </location>
</feature>
<keyword evidence="1" id="KW-0805">Transcription regulation</keyword>
<dbReference type="InterPro" id="IPR000843">
    <property type="entry name" value="HTH_LacI"/>
</dbReference>
<dbReference type="PANTHER" id="PTHR30146:SF153">
    <property type="entry name" value="LACTOSE OPERON REPRESSOR"/>
    <property type="match status" value="1"/>
</dbReference>
<dbReference type="GO" id="GO:0000976">
    <property type="term" value="F:transcription cis-regulatory region binding"/>
    <property type="evidence" value="ECO:0007669"/>
    <property type="project" value="TreeGrafter"/>
</dbReference>
<dbReference type="PROSITE" id="PS00356">
    <property type="entry name" value="HTH_LACI_1"/>
    <property type="match status" value="1"/>
</dbReference>